<proteinExistence type="predicted"/>
<keyword evidence="3" id="KW-1185">Reference proteome</keyword>
<dbReference type="InterPro" id="IPR036249">
    <property type="entry name" value="Thioredoxin-like_sf"/>
</dbReference>
<dbReference type="SUPFAM" id="SSF52833">
    <property type="entry name" value="Thioredoxin-like"/>
    <property type="match status" value="1"/>
</dbReference>
<keyword evidence="2" id="KW-0413">Isomerase</keyword>
<dbReference type="InterPro" id="IPR001853">
    <property type="entry name" value="DSBA-like_thioredoxin_dom"/>
</dbReference>
<dbReference type="PANTHER" id="PTHR13887">
    <property type="entry name" value="GLUTATHIONE S-TRANSFERASE KAPPA"/>
    <property type="match status" value="1"/>
</dbReference>
<dbReference type="Proteomes" id="UP000198551">
    <property type="component" value="Unassembled WGS sequence"/>
</dbReference>
<dbReference type="GO" id="GO:0016853">
    <property type="term" value="F:isomerase activity"/>
    <property type="evidence" value="ECO:0007669"/>
    <property type="project" value="UniProtKB-KW"/>
</dbReference>
<dbReference type="PANTHER" id="PTHR13887:SF41">
    <property type="entry name" value="THIOREDOXIN SUPERFAMILY PROTEIN"/>
    <property type="match status" value="1"/>
</dbReference>
<evidence type="ECO:0000259" key="1">
    <source>
        <dbReference type="Pfam" id="PF01323"/>
    </source>
</evidence>
<dbReference type="GO" id="GO:0016491">
    <property type="term" value="F:oxidoreductase activity"/>
    <property type="evidence" value="ECO:0007669"/>
    <property type="project" value="InterPro"/>
</dbReference>
<gene>
    <name evidence="2" type="ORF">GA0070215_12133</name>
</gene>
<name>A0A1C4ZW70_9ACTN</name>
<dbReference type="AlphaFoldDB" id="A0A1C4ZW70"/>
<dbReference type="Gene3D" id="3.40.30.10">
    <property type="entry name" value="Glutaredoxin"/>
    <property type="match status" value="1"/>
</dbReference>
<reference evidence="3" key="1">
    <citation type="submission" date="2016-06" db="EMBL/GenBank/DDBJ databases">
        <authorList>
            <person name="Varghese N."/>
        </authorList>
    </citation>
    <scope>NUCLEOTIDE SEQUENCE [LARGE SCALE GENOMIC DNA]</scope>
    <source>
        <strain evidence="3">DSM 45555</strain>
    </source>
</reference>
<dbReference type="EMBL" id="FMCV01000021">
    <property type="protein sequence ID" value="SCF37210.1"/>
    <property type="molecule type" value="Genomic_DNA"/>
</dbReference>
<feature type="domain" description="DSBA-like thioredoxin" evidence="1">
    <location>
        <begin position="3"/>
        <end position="194"/>
    </location>
</feature>
<sequence length="210" mass="23315">MLVEVWSDIMCPWCYIGKRRLEKALARLGDPRIGITWRSYELRPGHTRTPDITLGEGMVRWRGRTEAEVTKLFGWIRSLGAQEGLALNLDTVRPVSSFDAHRLTHLAGAYGLRDEMTERLFRAHLTENVNVADHEVLLDLADEVGLDAATARQVLDSDRYAAEVHAEARAEGVTAVPTVLVDRRQHVAGAAEVTEYLALLHRAQAAAAPS</sequence>
<dbReference type="Pfam" id="PF01323">
    <property type="entry name" value="DSBA"/>
    <property type="match status" value="1"/>
</dbReference>
<organism evidence="2 3">
    <name type="scientific">Micromonospora marina</name>
    <dbReference type="NCBI Taxonomy" id="307120"/>
    <lineage>
        <taxon>Bacteria</taxon>
        <taxon>Bacillati</taxon>
        <taxon>Actinomycetota</taxon>
        <taxon>Actinomycetes</taxon>
        <taxon>Micromonosporales</taxon>
        <taxon>Micromonosporaceae</taxon>
        <taxon>Micromonospora</taxon>
    </lineage>
</organism>
<evidence type="ECO:0000313" key="3">
    <source>
        <dbReference type="Proteomes" id="UP000198551"/>
    </source>
</evidence>
<evidence type="ECO:0000313" key="2">
    <source>
        <dbReference type="EMBL" id="SCF37210.1"/>
    </source>
</evidence>
<dbReference type="CDD" id="cd03024">
    <property type="entry name" value="DsbA_FrnE"/>
    <property type="match status" value="1"/>
</dbReference>
<dbReference type="RefSeq" id="WP_091049092.1">
    <property type="nucleotide sequence ID" value="NZ_FMCV01000021.1"/>
</dbReference>
<accession>A0A1C4ZW70</accession>
<protein>
    <submittedName>
        <fullName evidence="2">Predicted dithiol-disulfide isomerase, DsbA family</fullName>
    </submittedName>
</protein>